<accession>A0A5C5VKI1</accession>
<evidence type="ECO:0000313" key="1">
    <source>
        <dbReference type="EMBL" id="TWT39086.1"/>
    </source>
</evidence>
<organism evidence="1 2">
    <name type="scientific">Blastopirellula retiformator</name>
    <dbReference type="NCBI Taxonomy" id="2527970"/>
    <lineage>
        <taxon>Bacteria</taxon>
        <taxon>Pseudomonadati</taxon>
        <taxon>Planctomycetota</taxon>
        <taxon>Planctomycetia</taxon>
        <taxon>Pirellulales</taxon>
        <taxon>Pirellulaceae</taxon>
        <taxon>Blastopirellula</taxon>
    </lineage>
</organism>
<dbReference type="OrthoDB" id="269067at2"/>
<proteinExistence type="predicted"/>
<name>A0A5C5VKI1_9BACT</name>
<comment type="caution">
    <text evidence="1">The sequence shown here is derived from an EMBL/GenBank/DDBJ whole genome shotgun (WGS) entry which is preliminary data.</text>
</comment>
<dbReference type="GO" id="GO:0016740">
    <property type="term" value="F:transferase activity"/>
    <property type="evidence" value="ECO:0007669"/>
    <property type="project" value="UniProtKB-KW"/>
</dbReference>
<dbReference type="AlphaFoldDB" id="A0A5C5VKI1"/>
<dbReference type="Gene3D" id="2.160.20.60">
    <property type="entry name" value="Glutamate synthase, alpha subunit, C-terminal domain"/>
    <property type="match status" value="2"/>
</dbReference>
<dbReference type="PANTHER" id="PTHR39673:SF5">
    <property type="entry name" value="TUNGSTEN-CONTAINING FORMYLMETHANOFURAN DEHYDROGENASE 2 SUBUNIT C"/>
    <property type="match status" value="1"/>
</dbReference>
<dbReference type="RefSeq" id="WP_146429284.1">
    <property type="nucleotide sequence ID" value="NZ_SJPF01000001.1"/>
</dbReference>
<dbReference type="InterPro" id="IPR036485">
    <property type="entry name" value="Glu_synth_asu_C_sf"/>
</dbReference>
<evidence type="ECO:0000313" key="2">
    <source>
        <dbReference type="Proteomes" id="UP000318878"/>
    </source>
</evidence>
<reference evidence="1 2" key="1">
    <citation type="submission" date="2019-02" db="EMBL/GenBank/DDBJ databases">
        <title>Deep-cultivation of Planctomycetes and their phenomic and genomic characterization uncovers novel biology.</title>
        <authorList>
            <person name="Wiegand S."/>
            <person name="Jogler M."/>
            <person name="Boedeker C."/>
            <person name="Pinto D."/>
            <person name="Vollmers J."/>
            <person name="Rivas-Marin E."/>
            <person name="Kohn T."/>
            <person name="Peeters S.H."/>
            <person name="Heuer A."/>
            <person name="Rast P."/>
            <person name="Oberbeckmann S."/>
            <person name="Bunk B."/>
            <person name="Jeske O."/>
            <person name="Meyerdierks A."/>
            <person name="Storesund J.E."/>
            <person name="Kallscheuer N."/>
            <person name="Luecker S."/>
            <person name="Lage O.M."/>
            <person name="Pohl T."/>
            <person name="Merkel B.J."/>
            <person name="Hornburger P."/>
            <person name="Mueller R.-W."/>
            <person name="Bruemmer F."/>
            <person name="Labrenz M."/>
            <person name="Spormann A.M."/>
            <person name="Op Den Camp H."/>
            <person name="Overmann J."/>
            <person name="Amann R."/>
            <person name="Jetten M.S.M."/>
            <person name="Mascher T."/>
            <person name="Medema M.H."/>
            <person name="Devos D.P."/>
            <person name="Kaster A.-K."/>
            <person name="Ovreas L."/>
            <person name="Rohde M."/>
            <person name="Galperin M.Y."/>
            <person name="Jogler C."/>
        </authorList>
    </citation>
    <scope>NUCLEOTIDE SEQUENCE [LARGE SCALE GENOMIC DNA]</scope>
    <source>
        <strain evidence="1 2">Enr8</strain>
    </source>
</reference>
<keyword evidence="2" id="KW-1185">Reference proteome</keyword>
<sequence>MPLTLTLVQDIYPSNQLRGVTPNRLATVSAQEIAKLELSCGADRLELGELFEVAGDAADQQLRLVGDFSHCDFVGAEMTSGQMTVEGSVGNHAGAAMQGGELTILGDAADFVGGPNPGETRGLQGGSISIHGNAGRELGVRMRRGMIAVAGSVGELCGYRMLAGNIIVGGKLSRRAGMRMKRGTIIALGEIDSLPEYFAYDCQFRPPMMPLLKRELALRKLPLPAERFEGEFRLYSGSAVEMARGEILLPATL</sequence>
<keyword evidence="1" id="KW-0808">Transferase</keyword>
<dbReference type="PANTHER" id="PTHR39673">
    <property type="entry name" value="TUNGSTEN FORMYLMETHANOFURAN DEHYDROGENASE, SUBUNIT C (FWDC)"/>
    <property type="match status" value="1"/>
</dbReference>
<keyword evidence="1" id="KW-0378">Hydrolase</keyword>
<dbReference type="SUPFAM" id="SSF69336">
    <property type="entry name" value="Alpha subunit of glutamate synthase, C-terminal domain"/>
    <property type="match status" value="1"/>
</dbReference>
<dbReference type="GO" id="GO:0016787">
    <property type="term" value="F:hydrolase activity"/>
    <property type="evidence" value="ECO:0007669"/>
    <property type="project" value="UniProtKB-KW"/>
</dbReference>
<dbReference type="GO" id="GO:0016491">
    <property type="term" value="F:oxidoreductase activity"/>
    <property type="evidence" value="ECO:0007669"/>
    <property type="project" value="InterPro"/>
</dbReference>
<dbReference type="Proteomes" id="UP000318878">
    <property type="component" value="Unassembled WGS sequence"/>
</dbReference>
<protein>
    <submittedName>
        <fullName evidence="1">Formyltransferase/hydrolase complex Fhc subunit C</fullName>
    </submittedName>
</protein>
<gene>
    <name evidence="1" type="primary">fhcC</name>
    <name evidence="1" type="ORF">Enr8_07810</name>
</gene>
<dbReference type="EMBL" id="SJPF01000001">
    <property type="protein sequence ID" value="TWT39086.1"/>
    <property type="molecule type" value="Genomic_DNA"/>
</dbReference>